<keyword evidence="3" id="KW-1185">Reference proteome</keyword>
<dbReference type="EMBL" id="JAUZVT010000001">
    <property type="protein sequence ID" value="MDT3329076.1"/>
    <property type="molecule type" value="Genomic_DNA"/>
</dbReference>
<dbReference type="Proteomes" id="UP001262835">
    <property type="component" value="Unassembled WGS sequence"/>
</dbReference>
<comment type="caution">
    <text evidence="2">The sequence shown here is derived from an EMBL/GenBank/DDBJ whole genome shotgun (WGS) entry which is preliminary data.</text>
</comment>
<feature type="transmembrane region" description="Helical" evidence="1">
    <location>
        <begin position="64"/>
        <end position="86"/>
    </location>
</feature>
<evidence type="ECO:0000256" key="1">
    <source>
        <dbReference type="SAM" id="Phobius"/>
    </source>
</evidence>
<evidence type="ECO:0000313" key="2">
    <source>
        <dbReference type="EMBL" id="MDT3329076.1"/>
    </source>
</evidence>
<keyword evidence="1" id="KW-1133">Transmembrane helix</keyword>
<proteinExistence type="predicted"/>
<sequence>MSSDLPRTAVPLGITDPVERARAELKAALAAIEEKANVPKRAARATRRAQVSARGFADRNPSGAAVAVVGAALAVGVVVWGVVRLYTR</sequence>
<reference evidence="2 3" key="1">
    <citation type="submission" date="2023-08" db="EMBL/GenBank/DDBJ databases">
        <title>Microbacterium aquilitoris sp. nov. and Microbacterium gwkjibeachense sp. nov., isolated from beach.</title>
        <authorList>
            <person name="Lee S.D."/>
            <person name="Yang H."/>
            <person name="Kim I."/>
        </authorList>
    </citation>
    <scope>NUCLEOTIDE SEQUENCE [LARGE SCALE GENOMIC DNA]</scope>
    <source>
        <strain evidence="2 3">KSW-18</strain>
    </source>
</reference>
<keyword evidence="1" id="KW-0812">Transmembrane</keyword>
<keyword evidence="1" id="KW-0472">Membrane</keyword>
<accession>A0ABU3GEG2</accession>
<gene>
    <name evidence="2" type="ORF">Q9S78_00205</name>
</gene>
<protein>
    <recommendedName>
        <fullName evidence="4">DUF3618 domain-containing protein</fullName>
    </recommendedName>
</protein>
<name>A0ABU3GEG2_9MICO</name>
<dbReference type="RefSeq" id="WP_018187465.1">
    <property type="nucleotide sequence ID" value="NZ_JAUZVT010000001.1"/>
</dbReference>
<evidence type="ECO:0000313" key="3">
    <source>
        <dbReference type="Proteomes" id="UP001262835"/>
    </source>
</evidence>
<organism evidence="2 3">
    <name type="scientific">Microbacterium aquilitoris</name>
    <dbReference type="NCBI Taxonomy" id="3067307"/>
    <lineage>
        <taxon>Bacteria</taxon>
        <taxon>Bacillati</taxon>
        <taxon>Actinomycetota</taxon>
        <taxon>Actinomycetes</taxon>
        <taxon>Micrococcales</taxon>
        <taxon>Microbacteriaceae</taxon>
        <taxon>Microbacterium</taxon>
    </lineage>
</organism>
<evidence type="ECO:0008006" key="4">
    <source>
        <dbReference type="Google" id="ProtNLM"/>
    </source>
</evidence>